<comment type="caution">
    <text evidence="2">The sequence shown here is derived from an EMBL/GenBank/DDBJ whole genome shotgun (WGS) entry which is preliminary data.</text>
</comment>
<dbReference type="OrthoDB" id="2064916at2"/>
<dbReference type="Gene3D" id="1.10.260.40">
    <property type="entry name" value="lambda repressor-like DNA-binding domains"/>
    <property type="match status" value="1"/>
</dbReference>
<sequence>METAKLVGSRLRDARKAKGLTQKEVAAHFRMTQQQYSRFENGVFELNYGQIIELCLFYNITPNELFGFDE</sequence>
<name>A0A4Q2KAJ1_9FIRM</name>
<protein>
    <submittedName>
        <fullName evidence="2">XRE family transcriptional regulator</fullName>
    </submittedName>
</protein>
<dbReference type="PROSITE" id="PS50943">
    <property type="entry name" value="HTH_CROC1"/>
    <property type="match status" value="1"/>
</dbReference>
<dbReference type="SUPFAM" id="SSF47413">
    <property type="entry name" value="lambda repressor-like DNA-binding domains"/>
    <property type="match status" value="1"/>
</dbReference>
<dbReference type="InterPro" id="IPR001387">
    <property type="entry name" value="Cro/C1-type_HTH"/>
</dbReference>
<dbReference type="AlphaFoldDB" id="A0A4Q2KAJ1"/>
<dbReference type="SMART" id="SM00530">
    <property type="entry name" value="HTH_XRE"/>
    <property type="match status" value="1"/>
</dbReference>
<dbReference type="EMBL" id="SDOZ01000002">
    <property type="protein sequence ID" value="RXZ61644.1"/>
    <property type="molecule type" value="Genomic_DNA"/>
</dbReference>
<feature type="domain" description="HTH cro/C1-type" evidence="1">
    <location>
        <begin position="11"/>
        <end position="65"/>
    </location>
</feature>
<keyword evidence="3" id="KW-1185">Reference proteome</keyword>
<gene>
    <name evidence="2" type="ORF">ESZ91_04415</name>
</gene>
<reference evidence="2 3" key="1">
    <citation type="journal article" date="2019" name="Gut">
        <title>Antibiotics-induced monodominance of a novel gut bacterial order.</title>
        <authorList>
            <person name="Hildebrand F."/>
            <person name="Moitinho-Silva L."/>
            <person name="Blasche S."/>
            <person name="Jahn M.T."/>
            <person name="Gossmann T.I."/>
            <person name="Heuerta-Cepas J."/>
            <person name="Hercog R."/>
            <person name="Luetge M."/>
            <person name="Bahram M."/>
            <person name="Pryszlak A."/>
            <person name="Alves R.J."/>
            <person name="Waszak S.M."/>
            <person name="Zhu A."/>
            <person name="Ye L."/>
            <person name="Costea P.I."/>
            <person name="Aalvink S."/>
            <person name="Belzer C."/>
            <person name="Forslund S.K."/>
            <person name="Sunagawa S."/>
            <person name="Hentschel U."/>
            <person name="Merten C."/>
            <person name="Patil K.R."/>
            <person name="Benes V."/>
            <person name="Bork P."/>
        </authorList>
    </citation>
    <scope>NUCLEOTIDE SEQUENCE [LARGE SCALE GENOMIC DNA]</scope>
    <source>
        <strain evidence="2 3">HDS1380</strain>
    </source>
</reference>
<organism evidence="2 3">
    <name type="scientific">Candidatus Borkfalkia ceftriaxoniphila</name>
    <dbReference type="NCBI Taxonomy" id="2508949"/>
    <lineage>
        <taxon>Bacteria</taxon>
        <taxon>Bacillati</taxon>
        <taxon>Bacillota</taxon>
        <taxon>Clostridia</taxon>
        <taxon>Christensenellales</taxon>
        <taxon>Christensenellaceae</taxon>
        <taxon>Candidatus Borkfalkia</taxon>
    </lineage>
</organism>
<evidence type="ECO:0000313" key="3">
    <source>
        <dbReference type="Proteomes" id="UP000291269"/>
    </source>
</evidence>
<dbReference type="RefSeq" id="WP_129224508.1">
    <property type="nucleotide sequence ID" value="NZ_SDOZ01000002.1"/>
</dbReference>
<dbReference type="GO" id="GO:0003677">
    <property type="term" value="F:DNA binding"/>
    <property type="evidence" value="ECO:0007669"/>
    <property type="project" value="InterPro"/>
</dbReference>
<evidence type="ECO:0000259" key="1">
    <source>
        <dbReference type="PROSITE" id="PS50943"/>
    </source>
</evidence>
<proteinExistence type="predicted"/>
<dbReference type="CDD" id="cd00093">
    <property type="entry name" value="HTH_XRE"/>
    <property type="match status" value="1"/>
</dbReference>
<dbReference type="Proteomes" id="UP000291269">
    <property type="component" value="Unassembled WGS sequence"/>
</dbReference>
<evidence type="ECO:0000313" key="2">
    <source>
        <dbReference type="EMBL" id="RXZ61644.1"/>
    </source>
</evidence>
<dbReference type="InterPro" id="IPR010982">
    <property type="entry name" value="Lambda_DNA-bd_dom_sf"/>
</dbReference>
<accession>A0A4Q2KAJ1</accession>
<dbReference type="Pfam" id="PF12844">
    <property type="entry name" value="HTH_19"/>
    <property type="match status" value="1"/>
</dbReference>